<evidence type="ECO:0000313" key="3">
    <source>
        <dbReference type="EMBL" id="MDX6187335.1"/>
    </source>
</evidence>
<keyword evidence="5" id="KW-1185">Reference proteome</keyword>
<dbReference type="InterPro" id="IPR000582">
    <property type="entry name" value="Acyl-CoA-binding_protein"/>
</dbReference>
<dbReference type="GO" id="GO:0000062">
    <property type="term" value="F:fatty-acyl-CoA binding"/>
    <property type="evidence" value="ECO:0007669"/>
    <property type="project" value="InterPro"/>
</dbReference>
<dbReference type="AlphaFoldDB" id="A0AAJ2VZ96"/>
<dbReference type="InterPro" id="IPR014352">
    <property type="entry name" value="FERM/acyl-CoA-bd_prot_sf"/>
</dbReference>
<dbReference type="EMBL" id="JAWXVG010000010">
    <property type="protein sequence ID" value="MDX6183704.1"/>
    <property type="molecule type" value="Genomic_DNA"/>
</dbReference>
<name>A0AAJ2VZ96_9FLAO</name>
<accession>A0AAJ2VZ96</accession>
<dbReference type="Proteomes" id="UP001278738">
    <property type="component" value="Unassembled WGS sequence"/>
</dbReference>
<dbReference type="PRINTS" id="PR00689">
    <property type="entry name" value="ACOABINDINGP"/>
</dbReference>
<dbReference type="RefSeq" id="WP_229974283.1">
    <property type="nucleotide sequence ID" value="NZ_CP087133.1"/>
</dbReference>
<sequence length="87" mass="10122">MTAKNLDIRFTEAVEKALQMTQSSLPQDVQLRLYAYYKQATFGTAIYNHSENFDLRNAFKTNAWMQISHLSIDEAKEKYIEIINSLT</sequence>
<evidence type="ECO:0000313" key="2">
    <source>
        <dbReference type="EMBL" id="MDX6183704.1"/>
    </source>
</evidence>
<comment type="caution">
    <text evidence="3">The sequence shown here is derived from an EMBL/GenBank/DDBJ whole genome shotgun (WGS) entry which is preliminary data.</text>
</comment>
<dbReference type="SUPFAM" id="SSF47027">
    <property type="entry name" value="Acyl-CoA binding protein"/>
    <property type="match status" value="1"/>
</dbReference>
<reference evidence="3 5" key="1">
    <citation type="submission" date="2023-11" db="EMBL/GenBank/DDBJ databases">
        <title>Unpublished Manusciprt.</title>
        <authorList>
            <person name="Saticioglu I.B."/>
            <person name="Ay H."/>
            <person name="Ajmi N."/>
            <person name="Altun S."/>
            <person name="Duman M."/>
        </authorList>
    </citation>
    <scope>NUCLEOTIDE SEQUENCE</scope>
    <source>
        <strain evidence="2 5">Fl-33</strain>
        <strain evidence="3">Fl-77</strain>
    </source>
</reference>
<dbReference type="Pfam" id="PF00887">
    <property type="entry name" value="ACBP"/>
    <property type="match status" value="1"/>
</dbReference>
<evidence type="ECO:0000313" key="5">
    <source>
        <dbReference type="Proteomes" id="UP001278738"/>
    </source>
</evidence>
<gene>
    <name evidence="2" type="ORF">SGQ18_16200</name>
    <name evidence="3" type="ORF">SGQ44_16335</name>
</gene>
<protein>
    <submittedName>
        <fullName evidence="3">Acyl-CoA-binding protein</fullName>
    </submittedName>
</protein>
<feature type="domain" description="ACB" evidence="1">
    <location>
        <begin position="6"/>
        <end position="87"/>
    </location>
</feature>
<evidence type="ECO:0000313" key="4">
    <source>
        <dbReference type="Proteomes" id="UP001270053"/>
    </source>
</evidence>
<dbReference type="PROSITE" id="PS51228">
    <property type="entry name" value="ACB_2"/>
    <property type="match status" value="1"/>
</dbReference>
<dbReference type="Gene3D" id="1.20.80.10">
    <property type="match status" value="1"/>
</dbReference>
<dbReference type="EMBL" id="JAWXVH010000011">
    <property type="protein sequence ID" value="MDX6187335.1"/>
    <property type="molecule type" value="Genomic_DNA"/>
</dbReference>
<proteinExistence type="predicted"/>
<dbReference type="InterPro" id="IPR035984">
    <property type="entry name" value="Acyl-CoA-binding_sf"/>
</dbReference>
<organism evidence="3 4">
    <name type="scientific">Flavobacterium flavipigmentatum</name>
    <dbReference type="NCBI Taxonomy" id="2893884"/>
    <lineage>
        <taxon>Bacteria</taxon>
        <taxon>Pseudomonadati</taxon>
        <taxon>Bacteroidota</taxon>
        <taxon>Flavobacteriia</taxon>
        <taxon>Flavobacteriales</taxon>
        <taxon>Flavobacteriaceae</taxon>
        <taxon>Flavobacterium</taxon>
    </lineage>
</organism>
<dbReference type="Proteomes" id="UP001270053">
    <property type="component" value="Unassembled WGS sequence"/>
</dbReference>
<evidence type="ECO:0000259" key="1">
    <source>
        <dbReference type="PROSITE" id="PS51228"/>
    </source>
</evidence>